<dbReference type="EMBL" id="FNEE01000014">
    <property type="protein sequence ID" value="SDK35074.1"/>
    <property type="molecule type" value="Genomic_DNA"/>
</dbReference>
<protein>
    <submittedName>
        <fullName evidence="1">Uncharacterized protein</fullName>
    </submittedName>
</protein>
<sequence length="217" mass="23872">MPGRKALSRWSDAVRCLSICLAISAFIVGPSLSQTIPEQIDSVISDQNETVRRYSAPRKPGTIDLSVPDARKTTPPEQAERILFTLRSVTVRGAVTVPASQLQQAWAYQLSKRISLGDLYAIAERGVCAGCLDLASLFRGNAQFHLSYYWHVELGGEADKNPSDQARVASDFLLQAPPPDTVRKARPPFCFSGPRHDRIANLNRTGNELQQLLVNVS</sequence>
<keyword evidence="2" id="KW-1185">Reference proteome</keyword>
<reference evidence="2" key="1">
    <citation type="submission" date="2016-10" db="EMBL/GenBank/DDBJ databases">
        <authorList>
            <person name="Varghese N."/>
            <person name="Submissions S."/>
        </authorList>
    </citation>
    <scope>NUCLEOTIDE SEQUENCE [LARGE SCALE GENOMIC DNA]</scope>
    <source>
        <strain evidence="2">CGMCC 1.11022</strain>
    </source>
</reference>
<name>A0A1G9B7K3_9HYPH</name>
<proteinExistence type="predicted"/>
<dbReference type="AlphaFoldDB" id="A0A1G9B7K3"/>
<accession>A0A1G9B7K3</accession>
<gene>
    <name evidence="1" type="ORF">SAMN05428953_11487</name>
</gene>
<organism evidence="1 2">
    <name type="scientific">Mesorhizobium muleiense</name>
    <dbReference type="NCBI Taxonomy" id="1004279"/>
    <lineage>
        <taxon>Bacteria</taxon>
        <taxon>Pseudomonadati</taxon>
        <taxon>Pseudomonadota</taxon>
        <taxon>Alphaproteobacteria</taxon>
        <taxon>Hyphomicrobiales</taxon>
        <taxon>Phyllobacteriaceae</taxon>
        <taxon>Mesorhizobium</taxon>
    </lineage>
</organism>
<evidence type="ECO:0000313" key="2">
    <source>
        <dbReference type="Proteomes" id="UP000198894"/>
    </source>
</evidence>
<evidence type="ECO:0000313" key="1">
    <source>
        <dbReference type="EMBL" id="SDK35074.1"/>
    </source>
</evidence>
<dbReference type="RefSeq" id="WP_208602526.1">
    <property type="nucleotide sequence ID" value="NZ_FNEE01000014.1"/>
</dbReference>
<dbReference type="Proteomes" id="UP000198894">
    <property type="component" value="Unassembled WGS sequence"/>
</dbReference>